<evidence type="ECO:0000256" key="4">
    <source>
        <dbReference type="ARBA" id="ARBA00023242"/>
    </source>
</evidence>
<feature type="compositionally biased region" description="Polar residues" evidence="6">
    <location>
        <begin position="32"/>
        <end position="55"/>
    </location>
</feature>
<evidence type="ECO:0000256" key="1">
    <source>
        <dbReference type="ARBA" id="ARBA00004123"/>
    </source>
</evidence>
<dbReference type="GO" id="GO:0045944">
    <property type="term" value="P:positive regulation of transcription by RNA polymerase II"/>
    <property type="evidence" value="ECO:0007669"/>
    <property type="project" value="TreeGrafter"/>
</dbReference>
<dbReference type="STRING" id="157072.A0A024USG9"/>
<dbReference type="SMART" id="SM00228">
    <property type="entry name" value="PDZ"/>
    <property type="match status" value="1"/>
</dbReference>
<evidence type="ECO:0000259" key="7">
    <source>
        <dbReference type="PROSITE" id="PS50020"/>
    </source>
</evidence>
<dbReference type="PANTHER" id="PTHR17616:SF8">
    <property type="entry name" value="TRANSCRIPTIONAL COACTIVATOR YORKIE"/>
    <property type="match status" value="1"/>
</dbReference>
<proteinExistence type="predicted"/>
<protein>
    <recommendedName>
        <fullName evidence="10">PDZ domain-containing protein</fullName>
    </recommendedName>
</protein>
<evidence type="ECO:0000313" key="9">
    <source>
        <dbReference type="EMBL" id="ETW08613.1"/>
    </source>
</evidence>
<evidence type="ECO:0000256" key="5">
    <source>
        <dbReference type="SAM" id="Coils"/>
    </source>
</evidence>
<gene>
    <name evidence="9" type="ORF">H310_01155</name>
</gene>
<dbReference type="InterPro" id="IPR051583">
    <property type="entry name" value="YAP1"/>
</dbReference>
<accession>A0A024USG9</accession>
<name>A0A024USG9_9STRA</name>
<dbReference type="eggNOG" id="ENOG502RMIQ">
    <property type="taxonomic scope" value="Eukaryota"/>
</dbReference>
<dbReference type="Pfam" id="PF00595">
    <property type="entry name" value="PDZ"/>
    <property type="match status" value="1"/>
</dbReference>
<dbReference type="SUPFAM" id="SSF51045">
    <property type="entry name" value="WW domain"/>
    <property type="match status" value="1"/>
</dbReference>
<dbReference type="Pfam" id="PF00397">
    <property type="entry name" value="WW"/>
    <property type="match status" value="1"/>
</dbReference>
<dbReference type="SMART" id="SM00456">
    <property type="entry name" value="WW"/>
    <property type="match status" value="1"/>
</dbReference>
<dbReference type="RefSeq" id="XP_008862418.1">
    <property type="nucleotide sequence ID" value="XM_008864196.1"/>
</dbReference>
<feature type="region of interest" description="Disordered" evidence="6">
    <location>
        <begin position="32"/>
        <end position="61"/>
    </location>
</feature>
<feature type="domain" description="WW" evidence="7">
    <location>
        <begin position="311"/>
        <end position="344"/>
    </location>
</feature>
<dbReference type="GO" id="GO:0005634">
    <property type="term" value="C:nucleus"/>
    <property type="evidence" value="ECO:0007669"/>
    <property type="project" value="UniProtKB-SubCell"/>
</dbReference>
<sequence length="489" mass="53797">MGGLEQKEALVAHGREVLQKFRGKERIPFAESNLQALSSSSTTGDSTPKSNSTQRPRQDKLWNSIMNSHVENGQLSESIERNALKLVDYILANDKTPHSNLAQLAAPIASALRQLCHRKQQLEATILRDLQVLGPPLVVDSTTSTEWITSPDVQTLVNNHTTALKDELHAAQTVNKSLEIKLNAYKTQLQQLTGISSSVDSTTAPNTSKIANTANLATLTRQVVEKDELIAALKATLDDVARETTQMEKLIVVQMDTIAELKHTSPAGPVPVPLPDGDNESKSTHPDSQQSEGESIPADDGQLHKIDDFDTPLPPGWEMRVTNSGNVYFVHTKSKVTTWVDPRTHPIQVQTTAPGDPTPFPTPTTHYSIEFHEKRHIGIMFQPNFPVDQGAVVHRVLPDTPAALAKQVQPGHQLVAVNGHPIQDAVFKHVMLLLKGGYRPLILTFDRGHAERTDSIQSDDDLTLADRIITSVFAMMWSMPTEEKAPEHV</sequence>
<evidence type="ECO:0008006" key="10">
    <source>
        <dbReference type="Google" id="ProtNLM"/>
    </source>
</evidence>
<dbReference type="PROSITE" id="PS50106">
    <property type="entry name" value="PDZ"/>
    <property type="match status" value="1"/>
</dbReference>
<dbReference type="PANTHER" id="PTHR17616">
    <property type="entry name" value="YES-ASSOCIATED PROTEIN YAP1 FAMILY MEMBER"/>
    <property type="match status" value="1"/>
</dbReference>
<feature type="coiled-coil region" evidence="5">
    <location>
        <begin position="168"/>
        <end position="195"/>
    </location>
</feature>
<dbReference type="OrthoDB" id="2020426at2759"/>
<evidence type="ECO:0000256" key="3">
    <source>
        <dbReference type="ARBA" id="ARBA00022490"/>
    </source>
</evidence>
<dbReference type="CDD" id="cd00136">
    <property type="entry name" value="PDZ_canonical"/>
    <property type="match status" value="1"/>
</dbReference>
<feature type="region of interest" description="Disordered" evidence="6">
    <location>
        <begin position="263"/>
        <end position="311"/>
    </location>
</feature>
<dbReference type="InterPro" id="IPR001478">
    <property type="entry name" value="PDZ"/>
</dbReference>
<dbReference type="EMBL" id="KI913953">
    <property type="protein sequence ID" value="ETW08613.1"/>
    <property type="molecule type" value="Genomic_DNA"/>
</dbReference>
<evidence type="ECO:0000256" key="6">
    <source>
        <dbReference type="SAM" id="MobiDB-lite"/>
    </source>
</evidence>
<evidence type="ECO:0000259" key="8">
    <source>
        <dbReference type="PROSITE" id="PS50106"/>
    </source>
</evidence>
<dbReference type="PROSITE" id="PS01159">
    <property type="entry name" value="WW_DOMAIN_1"/>
    <property type="match status" value="1"/>
</dbReference>
<dbReference type="InterPro" id="IPR036020">
    <property type="entry name" value="WW_dom_sf"/>
</dbReference>
<dbReference type="InterPro" id="IPR001202">
    <property type="entry name" value="WW_dom"/>
</dbReference>
<dbReference type="InterPro" id="IPR036034">
    <property type="entry name" value="PDZ_sf"/>
</dbReference>
<keyword evidence="3" id="KW-0963">Cytoplasm</keyword>
<dbReference type="GeneID" id="20078205"/>
<feature type="domain" description="PDZ" evidence="8">
    <location>
        <begin position="366"/>
        <end position="449"/>
    </location>
</feature>
<dbReference type="GO" id="GO:0003713">
    <property type="term" value="F:transcription coactivator activity"/>
    <property type="evidence" value="ECO:0007669"/>
    <property type="project" value="TreeGrafter"/>
</dbReference>
<comment type="subcellular location">
    <subcellularLocation>
        <location evidence="2">Cytoplasm</location>
    </subcellularLocation>
    <subcellularLocation>
        <location evidence="1">Nucleus</location>
    </subcellularLocation>
</comment>
<keyword evidence="4" id="KW-0539">Nucleus</keyword>
<dbReference type="GO" id="GO:0035329">
    <property type="term" value="P:hippo signaling"/>
    <property type="evidence" value="ECO:0007669"/>
    <property type="project" value="TreeGrafter"/>
</dbReference>
<dbReference type="AlphaFoldDB" id="A0A024USG9"/>
<evidence type="ECO:0000256" key="2">
    <source>
        <dbReference type="ARBA" id="ARBA00004496"/>
    </source>
</evidence>
<reference evidence="9" key="1">
    <citation type="submission" date="2013-12" db="EMBL/GenBank/DDBJ databases">
        <title>The Genome Sequence of Aphanomyces invadans NJM9701.</title>
        <authorList>
            <consortium name="The Broad Institute Genomics Platform"/>
            <person name="Russ C."/>
            <person name="Tyler B."/>
            <person name="van West P."/>
            <person name="Dieguez-Uribeondo J."/>
            <person name="Young S.K."/>
            <person name="Zeng Q."/>
            <person name="Gargeya S."/>
            <person name="Fitzgerald M."/>
            <person name="Abouelleil A."/>
            <person name="Alvarado L."/>
            <person name="Chapman S.B."/>
            <person name="Gainer-Dewar J."/>
            <person name="Goldberg J."/>
            <person name="Griggs A."/>
            <person name="Gujja S."/>
            <person name="Hansen M."/>
            <person name="Howarth C."/>
            <person name="Imamovic A."/>
            <person name="Ireland A."/>
            <person name="Larimer J."/>
            <person name="McCowan C."/>
            <person name="Murphy C."/>
            <person name="Pearson M."/>
            <person name="Poon T.W."/>
            <person name="Priest M."/>
            <person name="Roberts A."/>
            <person name="Saif S."/>
            <person name="Shea T."/>
            <person name="Sykes S."/>
            <person name="Wortman J."/>
            <person name="Nusbaum C."/>
            <person name="Birren B."/>
        </authorList>
    </citation>
    <scope>NUCLEOTIDE SEQUENCE [LARGE SCALE GENOMIC DNA]</scope>
    <source>
        <strain evidence="9">NJM9701</strain>
    </source>
</reference>
<dbReference type="SUPFAM" id="SSF50156">
    <property type="entry name" value="PDZ domain-like"/>
    <property type="match status" value="1"/>
</dbReference>
<dbReference type="Gene3D" id="2.20.70.10">
    <property type="match status" value="1"/>
</dbReference>
<dbReference type="PROSITE" id="PS50020">
    <property type="entry name" value="WW_DOMAIN_2"/>
    <property type="match status" value="1"/>
</dbReference>
<organism evidence="9">
    <name type="scientific">Aphanomyces invadans</name>
    <dbReference type="NCBI Taxonomy" id="157072"/>
    <lineage>
        <taxon>Eukaryota</taxon>
        <taxon>Sar</taxon>
        <taxon>Stramenopiles</taxon>
        <taxon>Oomycota</taxon>
        <taxon>Saprolegniomycetes</taxon>
        <taxon>Saprolegniales</taxon>
        <taxon>Verrucalvaceae</taxon>
        <taxon>Aphanomyces</taxon>
    </lineage>
</organism>
<keyword evidence="5" id="KW-0175">Coiled coil</keyword>
<dbReference type="GO" id="GO:0005737">
    <property type="term" value="C:cytoplasm"/>
    <property type="evidence" value="ECO:0007669"/>
    <property type="project" value="UniProtKB-SubCell"/>
</dbReference>
<dbReference type="VEuPathDB" id="FungiDB:H310_01155"/>
<dbReference type="Gene3D" id="2.30.42.10">
    <property type="match status" value="1"/>
</dbReference>
<dbReference type="CDD" id="cd00201">
    <property type="entry name" value="WW"/>
    <property type="match status" value="1"/>
</dbReference>